<dbReference type="Proteomes" id="UP000289738">
    <property type="component" value="Chromosome A03"/>
</dbReference>
<evidence type="ECO:0008006" key="4">
    <source>
        <dbReference type="Google" id="ProtNLM"/>
    </source>
</evidence>
<organism evidence="2 3">
    <name type="scientific">Arachis hypogaea</name>
    <name type="common">Peanut</name>
    <dbReference type="NCBI Taxonomy" id="3818"/>
    <lineage>
        <taxon>Eukaryota</taxon>
        <taxon>Viridiplantae</taxon>
        <taxon>Streptophyta</taxon>
        <taxon>Embryophyta</taxon>
        <taxon>Tracheophyta</taxon>
        <taxon>Spermatophyta</taxon>
        <taxon>Magnoliopsida</taxon>
        <taxon>eudicotyledons</taxon>
        <taxon>Gunneridae</taxon>
        <taxon>Pentapetalae</taxon>
        <taxon>rosids</taxon>
        <taxon>fabids</taxon>
        <taxon>Fabales</taxon>
        <taxon>Fabaceae</taxon>
        <taxon>Papilionoideae</taxon>
        <taxon>50 kb inversion clade</taxon>
        <taxon>dalbergioids sensu lato</taxon>
        <taxon>Dalbergieae</taxon>
        <taxon>Pterocarpus clade</taxon>
        <taxon>Arachis</taxon>
    </lineage>
</organism>
<dbReference type="AlphaFoldDB" id="A0A445DU28"/>
<evidence type="ECO:0000313" key="3">
    <source>
        <dbReference type="Proteomes" id="UP000289738"/>
    </source>
</evidence>
<gene>
    <name evidence="2" type="ORF">Ahy_A03g012766</name>
</gene>
<keyword evidence="3" id="KW-1185">Reference proteome</keyword>
<evidence type="ECO:0000313" key="2">
    <source>
        <dbReference type="EMBL" id="RYR66702.1"/>
    </source>
</evidence>
<proteinExistence type="predicted"/>
<name>A0A445DU28_ARAHY</name>
<feature type="region of interest" description="Disordered" evidence="1">
    <location>
        <begin position="1"/>
        <end position="27"/>
    </location>
</feature>
<comment type="caution">
    <text evidence="2">The sequence shown here is derived from an EMBL/GenBank/DDBJ whole genome shotgun (WGS) entry which is preliminary data.</text>
</comment>
<dbReference type="EMBL" id="SDMP01000003">
    <property type="protein sequence ID" value="RYR66702.1"/>
    <property type="molecule type" value="Genomic_DNA"/>
</dbReference>
<accession>A0A445DU28</accession>
<evidence type="ECO:0000256" key="1">
    <source>
        <dbReference type="SAM" id="MobiDB-lite"/>
    </source>
</evidence>
<sequence length="140" mass="16196">MKNDSDEEFETTYEPGDEDEDDDGGGEAVMETLVVPPAVSQPMDVPLFMRSLDLNGMHAPEFPEYINERYFILFIRVANPKDGKFRIRIEYSYRKSFIAAIQSYTISRGVDHVIYESEPQMFYAKYKTYGHGCDWLIRAA</sequence>
<feature type="compositionally biased region" description="Acidic residues" evidence="1">
    <location>
        <begin position="1"/>
        <end position="25"/>
    </location>
</feature>
<reference evidence="2 3" key="1">
    <citation type="submission" date="2019-01" db="EMBL/GenBank/DDBJ databases">
        <title>Sequencing of cultivated peanut Arachis hypogaea provides insights into genome evolution and oil improvement.</title>
        <authorList>
            <person name="Chen X."/>
        </authorList>
    </citation>
    <scope>NUCLEOTIDE SEQUENCE [LARGE SCALE GENOMIC DNA]</scope>
    <source>
        <strain evidence="3">cv. Fuhuasheng</strain>
        <tissue evidence="2">Leaves</tissue>
    </source>
</reference>
<protein>
    <recommendedName>
        <fullName evidence="4">Transposase MuDR plant domain-containing protein</fullName>
    </recommendedName>
</protein>